<dbReference type="Pfam" id="PF01190">
    <property type="entry name" value="Pollen_Ole_e_1"/>
    <property type="match status" value="1"/>
</dbReference>
<dbReference type="PROSITE" id="PS00925">
    <property type="entry name" value="OLEEI"/>
    <property type="match status" value="1"/>
</dbReference>
<feature type="chain" id="PRO_5016369990" evidence="3">
    <location>
        <begin position="21"/>
        <end position="176"/>
    </location>
</feature>
<dbReference type="Proteomes" id="UP000187609">
    <property type="component" value="Unassembled WGS sequence"/>
</dbReference>
<dbReference type="PANTHER" id="PTHR31614">
    <property type="entry name" value="PROTEIN DOWNSTREAM OF FLC-RELATED"/>
    <property type="match status" value="1"/>
</dbReference>
<name>A0A314KH58_NICAT</name>
<dbReference type="OrthoDB" id="1888725at2759"/>
<dbReference type="KEGG" id="nau:109212570"/>
<dbReference type="GO" id="GO:0005615">
    <property type="term" value="C:extracellular space"/>
    <property type="evidence" value="ECO:0007669"/>
    <property type="project" value="InterPro"/>
</dbReference>
<comment type="similarity">
    <text evidence="1">Belongs to the Ole e I family.</text>
</comment>
<organism evidence="4 5">
    <name type="scientific">Nicotiana attenuata</name>
    <name type="common">Coyote tobacco</name>
    <dbReference type="NCBI Taxonomy" id="49451"/>
    <lineage>
        <taxon>Eukaryota</taxon>
        <taxon>Viridiplantae</taxon>
        <taxon>Streptophyta</taxon>
        <taxon>Embryophyta</taxon>
        <taxon>Tracheophyta</taxon>
        <taxon>Spermatophyta</taxon>
        <taxon>Magnoliopsida</taxon>
        <taxon>eudicotyledons</taxon>
        <taxon>Gunneridae</taxon>
        <taxon>Pentapetalae</taxon>
        <taxon>asterids</taxon>
        <taxon>lamiids</taxon>
        <taxon>Solanales</taxon>
        <taxon>Solanaceae</taxon>
        <taxon>Nicotianoideae</taxon>
        <taxon>Nicotianeae</taxon>
        <taxon>Nicotiana</taxon>
    </lineage>
</organism>
<reference evidence="4" key="1">
    <citation type="submission" date="2016-11" db="EMBL/GenBank/DDBJ databases">
        <title>The genome of Nicotiana attenuata.</title>
        <authorList>
            <person name="Xu S."/>
            <person name="Brockmoeller T."/>
            <person name="Gaquerel E."/>
            <person name="Navarro A."/>
            <person name="Kuhl H."/>
            <person name="Gase K."/>
            <person name="Ling Z."/>
            <person name="Zhou W."/>
            <person name="Kreitzer C."/>
            <person name="Stanke M."/>
            <person name="Tang H."/>
            <person name="Lyons E."/>
            <person name="Pandey P."/>
            <person name="Pandey S.P."/>
            <person name="Timmermann B."/>
            <person name="Baldwin I.T."/>
        </authorList>
    </citation>
    <scope>NUCLEOTIDE SEQUENCE [LARGE SCALE GENOMIC DNA]</scope>
    <source>
        <strain evidence="4">UT</strain>
    </source>
</reference>
<keyword evidence="2" id="KW-1015">Disulfide bond</keyword>
<accession>A0A314KH58</accession>
<dbReference type="PANTHER" id="PTHR31614:SF22">
    <property type="entry name" value="OLEE1-LIKE PROTEIN"/>
    <property type="match status" value="1"/>
</dbReference>
<keyword evidence="3" id="KW-0732">Signal</keyword>
<dbReference type="AlphaFoldDB" id="A0A314KH58"/>
<dbReference type="EMBL" id="MJEQ01002043">
    <property type="protein sequence ID" value="OIT28500.1"/>
    <property type="molecule type" value="Genomic_DNA"/>
</dbReference>
<gene>
    <name evidence="4" type="ORF">A4A49_19234</name>
</gene>
<sequence length="176" mass="20310">MGKSVVIFICLFSLLGLTQASDEKPDFFVEGRVYCDPCRSIFKNNLMKPLKGAGVMVRCTNPKTKMVTYARPWQTNATGYYSVPVEGDHKNDICVIEMGEGDKDEDCSETPCEDHYYQTFRVVLTHTNETNGNVRKVKDFFYYTKKPSLKECIREFKNMKQVPEVQDIDCVSFFKY</sequence>
<evidence type="ECO:0000256" key="3">
    <source>
        <dbReference type="SAM" id="SignalP"/>
    </source>
</evidence>
<dbReference type="STRING" id="49451.A0A314KH58"/>
<dbReference type="InterPro" id="IPR006040">
    <property type="entry name" value="Allergen_Ole_e_I_CS"/>
</dbReference>
<dbReference type="Gramene" id="OIT28500">
    <property type="protein sequence ID" value="OIT28500"/>
    <property type="gene ID" value="A4A49_19234"/>
</dbReference>
<protein>
    <submittedName>
        <fullName evidence="4">Pollen-specific protein-like protein</fullName>
    </submittedName>
</protein>
<dbReference type="SMR" id="A0A314KH58"/>
<feature type="signal peptide" evidence="3">
    <location>
        <begin position="1"/>
        <end position="20"/>
    </location>
</feature>
<dbReference type="InterPro" id="IPR006041">
    <property type="entry name" value="Pollen_Ole_e1_allergen"/>
</dbReference>
<evidence type="ECO:0000256" key="2">
    <source>
        <dbReference type="ARBA" id="ARBA00023157"/>
    </source>
</evidence>
<evidence type="ECO:0000256" key="1">
    <source>
        <dbReference type="ARBA" id="ARBA00010049"/>
    </source>
</evidence>
<evidence type="ECO:0000313" key="5">
    <source>
        <dbReference type="Proteomes" id="UP000187609"/>
    </source>
</evidence>
<keyword evidence="5" id="KW-1185">Reference proteome</keyword>
<comment type="caution">
    <text evidence="4">The sequence shown here is derived from an EMBL/GenBank/DDBJ whole genome shotgun (WGS) entry which is preliminary data.</text>
</comment>
<proteinExistence type="inferred from homology"/>
<evidence type="ECO:0000313" key="4">
    <source>
        <dbReference type="EMBL" id="OIT28500.1"/>
    </source>
</evidence>